<organism evidence="7 8">
    <name type="scientific">Ectopseudomonas toyotomiensis</name>
    <dbReference type="NCBI Taxonomy" id="554344"/>
    <lineage>
        <taxon>Bacteria</taxon>
        <taxon>Pseudomonadati</taxon>
        <taxon>Pseudomonadota</taxon>
        <taxon>Gammaproteobacteria</taxon>
        <taxon>Pseudomonadales</taxon>
        <taxon>Pseudomonadaceae</taxon>
        <taxon>Ectopseudomonas</taxon>
    </lineage>
</organism>
<dbReference type="Gene3D" id="4.10.520.10">
    <property type="entry name" value="IHF-like DNA-binding proteins"/>
    <property type="match status" value="1"/>
</dbReference>
<reference evidence="8" key="1">
    <citation type="submission" date="2016-10" db="EMBL/GenBank/DDBJ databases">
        <authorList>
            <person name="Varghese N."/>
            <person name="Submissions S."/>
        </authorList>
    </citation>
    <scope>NUCLEOTIDE SEQUENCE [LARGE SCALE GENOMIC DNA]</scope>
    <source>
        <strain evidence="8">JCM 15604</strain>
    </source>
</reference>
<evidence type="ECO:0000313" key="8">
    <source>
        <dbReference type="Proteomes" id="UP000182025"/>
    </source>
</evidence>
<dbReference type="PRINTS" id="PR01727">
    <property type="entry name" value="DNABINDINGHU"/>
</dbReference>
<dbReference type="CDD" id="cd00591">
    <property type="entry name" value="HU_IHF"/>
    <property type="match status" value="1"/>
</dbReference>
<dbReference type="PANTHER" id="PTHR33175">
    <property type="entry name" value="DNA-BINDING PROTEIN HU"/>
    <property type="match status" value="1"/>
</dbReference>
<evidence type="ECO:0000256" key="3">
    <source>
        <dbReference type="ARBA" id="ARBA00011870"/>
    </source>
</evidence>
<dbReference type="AlphaFoldDB" id="A0A1I5PCI1"/>
<dbReference type="InterPro" id="IPR010992">
    <property type="entry name" value="IHF-like_DNA-bd_dom_sf"/>
</dbReference>
<keyword evidence="8" id="KW-1185">Reference proteome</keyword>
<dbReference type="GO" id="GO:0003677">
    <property type="term" value="F:DNA binding"/>
    <property type="evidence" value="ECO:0007669"/>
    <property type="project" value="UniProtKB-KW"/>
</dbReference>
<dbReference type="SUPFAM" id="SSF47729">
    <property type="entry name" value="IHF-like DNA-binding proteins"/>
    <property type="match status" value="1"/>
</dbReference>
<dbReference type="SMART" id="SM00411">
    <property type="entry name" value="BHL"/>
    <property type="match status" value="1"/>
</dbReference>
<evidence type="ECO:0000313" key="7">
    <source>
        <dbReference type="EMBL" id="SFP31809.1"/>
    </source>
</evidence>
<keyword evidence="5 7" id="KW-0238">DNA-binding</keyword>
<name>A0A1I5PCI1_9GAMM</name>
<comment type="similarity">
    <text evidence="2 6">Belongs to the bacterial histone-like protein family.</text>
</comment>
<dbReference type="PANTHER" id="PTHR33175:SF12">
    <property type="entry name" value="DNA-BINDING PROTEIN HU-ALPHA"/>
    <property type="match status" value="1"/>
</dbReference>
<protein>
    <submittedName>
        <fullName evidence="7">DNA-binding protein HU-beta</fullName>
    </submittedName>
</protein>
<dbReference type="EMBL" id="FOXK01000002">
    <property type="protein sequence ID" value="SFP31809.1"/>
    <property type="molecule type" value="Genomic_DNA"/>
</dbReference>
<accession>A0A1I5PCI1</accession>
<keyword evidence="4" id="KW-0226">DNA condensation</keyword>
<evidence type="ECO:0000256" key="4">
    <source>
        <dbReference type="ARBA" id="ARBA00023067"/>
    </source>
</evidence>
<dbReference type="OrthoDB" id="9799835at2"/>
<gene>
    <name evidence="7" type="ORF">SAMN05216177_102249</name>
</gene>
<dbReference type="Pfam" id="PF00216">
    <property type="entry name" value="Bac_DNA_binding"/>
    <property type="match status" value="1"/>
</dbReference>
<sequence>MSLTQKDLIDTITHELGVSGTTVSKTQVDAVLNRLSIVTARTLKAGGDVPLPGIGKLKASKRAARTGRNPGTGQAIEIPAKTVVKLSLNKAMDEAINR</sequence>
<evidence type="ECO:0000256" key="1">
    <source>
        <dbReference type="ARBA" id="ARBA00003819"/>
    </source>
</evidence>
<dbReference type="GO" id="GO:0030527">
    <property type="term" value="F:structural constituent of chromatin"/>
    <property type="evidence" value="ECO:0007669"/>
    <property type="project" value="InterPro"/>
</dbReference>
<dbReference type="GO" id="GO:0030261">
    <property type="term" value="P:chromosome condensation"/>
    <property type="evidence" value="ECO:0007669"/>
    <property type="project" value="UniProtKB-KW"/>
</dbReference>
<dbReference type="Proteomes" id="UP000182025">
    <property type="component" value="Unassembled WGS sequence"/>
</dbReference>
<proteinExistence type="inferred from homology"/>
<comment type="function">
    <text evidence="1">Histone-like DNA-binding protein which is capable of wrapping DNA to stabilize it, and thus to prevent its denaturation under extreme environmental conditions.</text>
</comment>
<evidence type="ECO:0000256" key="2">
    <source>
        <dbReference type="ARBA" id="ARBA00010529"/>
    </source>
</evidence>
<dbReference type="InterPro" id="IPR000119">
    <property type="entry name" value="Hist_DNA-bd"/>
</dbReference>
<evidence type="ECO:0000256" key="5">
    <source>
        <dbReference type="ARBA" id="ARBA00023125"/>
    </source>
</evidence>
<dbReference type="RefSeq" id="WP_074913664.1">
    <property type="nucleotide sequence ID" value="NZ_FOXK01000002.1"/>
</dbReference>
<dbReference type="GO" id="GO:0005829">
    <property type="term" value="C:cytosol"/>
    <property type="evidence" value="ECO:0007669"/>
    <property type="project" value="TreeGrafter"/>
</dbReference>
<comment type="subunit">
    <text evidence="3">Heterodimer of an alpha and a beta chain.</text>
</comment>
<evidence type="ECO:0000256" key="6">
    <source>
        <dbReference type="RuleBase" id="RU003939"/>
    </source>
</evidence>